<reference evidence="1 2" key="1">
    <citation type="submission" date="2016-10" db="EMBL/GenBank/DDBJ databases">
        <authorList>
            <person name="de Groot N.N."/>
        </authorList>
    </citation>
    <scope>NUCLEOTIDE SEQUENCE [LARGE SCALE GENOMIC DNA]</scope>
    <source>
        <strain evidence="1 2">DSM 44908</strain>
    </source>
</reference>
<protein>
    <recommendedName>
        <fullName evidence="3">Alpha/beta hydrolase family protein</fullName>
    </recommendedName>
</protein>
<dbReference type="RefSeq" id="WP_068362280.1">
    <property type="nucleotide sequence ID" value="NZ_FOJN01000005.1"/>
</dbReference>
<dbReference type="AlphaFoldDB" id="A0A1I0TC81"/>
<organism evidence="1 2">
    <name type="scientific">Rhodococcoides kroppenstedtii</name>
    <dbReference type="NCBI Taxonomy" id="293050"/>
    <lineage>
        <taxon>Bacteria</taxon>
        <taxon>Bacillati</taxon>
        <taxon>Actinomycetota</taxon>
        <taxon>Actinomycetes</taxon>
        <taxon>Mycobacteriales</taxon>
        <taxon>Nocardiaceae</taxon>
        <taxon>Rhodococcoides</taxon>
    </lineage>
</organism>
<dbReference type="OrthoDB" id="4371333at2"/>
<dbReference type="Proteomes" id="UP000182054">
    <property type="component" value="Unassembled WGS sequence"/>
</dbReference>
<gene>
    <name evidence="1" type="ORF">SAMN05444374_105192</name>
</gene>
<sequence length="244" mass="24889">MTDTTLVMLPGTGSDAAFVRAAFGPASAAAGWSSVAVDPTPSDLIAGYRRALDDAAREAEHRGGRLLVGGVSIGAAVAARWLLDRARSGAADGVVDGVIAVMPAWTGDPDSAPAAVLARGSAEMLRRDGLEVTLDRMAASSPDWLVRTLAPSWRSQWPALPDALDEAAAYPSPTTSDLAALDVPVAVVGVDGDPVHPVSVARAWTAAARRGAITTTTLDEVGRDSAVLGRCARDAVAVLSEASA</sequence>
<evidence type="ECO:0008006" key="3">
    <source>
        <dbReference type="Google" id="ProtNLM"/>
    </source>
</evidence>
<evidence type="ECO:0000313" key="2">
    <source>
        <dbReference type="Proteomes" id="UP000182054"/>
    </source>
</evidence>
<dbReference type="EMBL" id="FOJN01000005">
    <property type="protein sequence ID" value="SFA49392.1"/>
    <property type="molecule type" value="Genomic_DNA"/>
</dbReference>
<accession>A0A1I0TC81</accession>
<dbReference type="SUPFAM" id="SSF53474">
    <property type="entry name" value="alpha/beta-Hydrolases"/>
    <property type="match status" value="1"/>
</dbReference>
<dbReference type="InterPro" id="IPR029058">
    <property type="entry name" value="AB_hydrolase_fold"/>
</dbReference>
<evidence type="ECO:0000313" key="1">
    <source>
        <dbReference type="EMBL" id="SFA49392.1"/>
    </source>
</evidence>
<name>A0A1I0TC81_9NOCA</name>
<dbReference type="Gene3D" id="3.40.50.1820">
    <property type="entry name" value="alpha/beta hydrolase"/>
    <property type="match status" value="1"/>
</dbReference>
<dbReference type="GeneID" id="85485641"/>
<proteinExistence type="predicted"/>